<feature type="compositionally biased region" description="Acidic residues" evidence="1">
    <location>
        <begin position="152"/>
        <end position="162"/>
    </location>
</feature>
<dbReference type="AlphaFoldDB" id="M1NPZ2"/>
<dbReference type="Proteomes" id="UP000011723">
    <property type="component" value="Chromosome"/>
</dbReference>
<dbReference type="eggNOG" id="COG3861">
    <property type="taxonomic scope" value="Bacteria"/>
</dbReference>
<proteinExistence type="predicted"/>
<gene>
    <name evidence="3" type="ORF">A605_02715</name>
</gene>
<dbReference type="PATRIC" id="fig|1121362.3.peg.544"/>
<dbReference type="GO" id="GO:0030077">
    <property type="term" value="C:plasma membrane light-harvesting complex"/>
    <property type="evidence" value="ECO:0007669"/>
    <property type="project" value="InterPro"/>
</dbReference>
<dbReference type="STRING" id="1121362.A605_02715"/>
<dbReference type="InterPro" id="IPR014747">
    <property type="entry name" value="Bac_photo_RC_H_C"/>
</dbReference>
<feature type="domain" description="PRC-barrel" evidence="2">
    <location>
        <begin position="6"/>
        <end position="74"/>
    </location>
</feature>
<accession>M1NPZ2</accession>
<dbReference type="RefSeq" id="WP_015399978.1">
    <property type="nucleotide sequence ID" value="NC_020302.1"/>
</dbReference>
<feature type="region of interest" description="Disordered" evidence="1">
    <location>
        <begin position="102"/>
        <end position="162"/>
    </location>
</feature>
<dbReference type="InterPro" id="IPR027275">
    <property type="entry name" value="PRC-brl_dom"/>
</dbReference>
<dbReference type="Gene3D" id="3.90.50.10">
    <property type="entry name" value="Photosynthetic Reaction Center, subunit H, domain 2"/>
    <property type="match status" value="1"/>
</dbReference>
<dbReference type="GO" id="GO:0019684">
    <property type="term" value="P:photosynthesis, light reaction"/>
    <property type="evidence" value="ECO:0007669"/>
    <property type="project" value="InterPro"/>
</dbReference>
<organism evidence="3 4">
    <name type="scientific">Corynebacterium halotolerans YIM 70093 = DSM 44683</name>
    <dbReference type="NCBI Taxonomy" id="1121362"/>
    <lineage>
        <taxon>Bacteria</taxon>
        <taxon>Bacillati</taxon>
        <taxon>Actinomycetota</taxon>
        <taxon>Actinomycetes</taxon>
        <taxon>Mycobacteriales</taxon>
        <taxon>Corynebacteriaceae</taxon>
        <taxon>Corynebacterium</taxon>
    </lineage>
</organism>
<dbReference type="KEGG" id="chn:A605_02715"/>
<dbReference type="OrthoDB" id="3712018at2"/>
<feature type="compositionally biased region" description="Basic and acidic residues" evidence="1">
    <location>
        <begin position="114"/>
        <end position="135"/>
    </location>
</feature>
<dbReference type="HOGENOM" id="CLU_1632598_0_0_11"/>
<evidence type="ECO:0000313" key="3">
    <source>
        <dbReference type="EMBL" id="AGF71557.1"/>
    </source>
</evidence>
<evidence type="ECO:0000259" key="2">
    <source>
        <dbReference type="Pfam" id="PF05239"/>
    </source>
</evidence>
<reference evidence="3 4" key="1">
    <citation type="journal article" date="2012" name="Stand. Genomic Sci.">
        <title>Genome sequence of the halotolerant bacterium Corynebacterium halotolerans type strain YIM 70093(T) (= DSM 44683(T)).</title>
        <authorList>
            <person name="Ruckert C."/>
            <person name="Albersmeier A."/>
            <person name="Al-Dilaimi A."/>
            <person name="Niehaus K."/>
            <person name="Szczepanowski R."/>
            <person name="Kalinowski J."/>
        </authorList>
    </citation>
    <scope>NUCLEOTIDE SEQUENCE [LARGE SCALE GENOMIC DNA]</scope>
    <source>
        <strain evidence="3">YIM 70093</strain>
    </source>
</reference>
<keyword evidence="4" id="KW-1185">Reference proteome</keyword>
<evidence type="ECO:0000313" key="4">
    <source>
        <dbReference type="Proteomes" id="UP000011723"/>
    </source>
</evidence>
<dbReference type="SUPFAM" id="SSF50346">
    <property type="entry name" value="PRC-barrel domain"/>
    <property type="match status" value="1"/>
</dbReference>
<dbReference type="Pfam" id="PF05239">
    <property type="entry name" value="PRC"/>
    <property type="match status" value="1"/>
</dbReference>
<name>M1NPZ2_9CORY</name>
<sequence length="162" mass="17523">MSTDHLIDNLRRATVQDSDREALGNVTQVYTDDTGHPSYVEISYGVIGLGNSLVPLDGSHLNGEDLVLAFPKDLIKDAPHHEPGKELTREREEEILRHYGLDSAVSGAGGAHPNHGDDRRARVGDSRTDRLRDPHGLGQLDDDGVAGSFGEVDPEDDAGPVR</sequence>
<dbReference type="EMBL" id="CP003697">
    <property type="protein sequence ID" value="AGF71557.1"/>
    <property type="molecule type" value="Genomic_DNA"/>
</dbReference>
<protein>
    <recommendedName>
        <fullName evidence="2">PRC-barrel domain-containing protein</fullName>
    </recommendedName>
</protein>
<evidence type="ECO:0000256" key="1">
    <source>
        <dbReference type="SAM" id="MobiDB-lite"/>
    </source>
</evidence>
<dbReference type="InterPro" id="IPR011033">
    <property type="entry name" value="PRC_barrel-like_sf"/>
</dbReference>